<dbReference type="EMBL" id="BAAAPB010000003">
    <property type="protein sequence ID" value="GAA1968839.1"/>
    <property type="molecule type" value="Genomic_DNA"/>
</dbReference>
<feature type="transmembrane region" description="Helical" evidence="2">
    <location>
        <begin position="20"/>
        <end position="40"/>
    </location>
</feature>
<keyword evidence="4" id="KW-1185">Reference proteome</keyword>
<feature type="transmembrane region" description="Helical" evidence="2">
    <location>
        <begin position="150"/>
        <end position="170"/>
    </location>
</feature>
<comment type="caution">
    <text evidence="3">The sequence shown here is derived from an EMBL/GenBank/DDBJ whole genome shotgun (WGS) entry which is preliminary data.</text>
</comment>
<accession>A0ABP5CUE2</accession>
<keyword evidence="2" id="KW-0812">Transmembrane</keyword>
<keyword evidence="2" id="KW-1133">Transmembrane helix</keyword>
<sequence length="171" mass="17298">MTTHDGSAQSEPRRDPLGLVTGGEGAITGTVVCAAAIAYGAGHVKSTAELCFAIVGTVAVYWLAHVHAVTLGSSLTHRHHPIAAFRHALVETVPILGASIVPLLVLIVGRLAGAEMRTAAWIALGATIALLTIYSYLAGVRGGLDTSGRIASAAAGAALGILVALLKVALH</sequence>
<evidence type="ECO:0000313" key="4">
    <source>
        <dbReference type="Proteomes" id="UP001500571"/>
    </source>
</evidence>
<evidence type="ECO:0000256" key="1">
    <source>
        <dbReference type="SAM" id="MobiDB-lite"/>
    </source>
</evidence>
<gene>
    <name evidence="3" type="ORF">GCM10009798_31820</name>
</gene>
<proteinExistence type="predicted"/>
<organism evidence="3 4">
    <name type="scientific">Nocardioides panacihumi</name>
    <dbReference type="NCBI Taxonomy" id="400774"/>
    <lineage>
        <taxon>Bacteria</taxon>
        <taxon>Bacillati</taxon>
        <taxon>Actinomycetota</taxon>
        <taxon>Actinomycetes</taxon>
        <taxon>Propionibacteriales</taxon>
        <taxon>Nocardioidaceae</taxon>
        <taxon>Nocardioides</taxon>
    </lineage>
</organism>
<feature type="transmembrane region" description="Helical" evidence="2">
    <location>
        <begin position="84"/>
        <end position="107"/>
    </location>
</feature>
<feature type="transmembrane region" description="Helical" evidence="2">
    <location>
        <begin position="47"/>
        <end position="64"/>
    </location>
</feature>
<feature type="transmembrane region" description="Helical" evidence="2">
    <location>
        <begin position="119"/>
        <end position="138"/>
    </location>
</feature>
<reference evidence="4" key="1">
    <citation type="journal article" date="2019" name="Int. J. Syst. Evol. Microbiol.">
        <title>The Global Catalogue of Microorganisms (GCM) 10K type strain sequencing project: providing services to taxonomists for standard genome sequencing and annotation.</title>
        <authorList>
            <consortium name="The Broad Institute Genomics Platform"/>
            <consortium name="The Broad Institute Genome Sequencing Center for Infectious Disease"/>
            <person name="Wu L."/>
            <person name="Ma J."/>
        </authorList>
    </citation>
    <scope>NUCLEOTIDE SEQUENCE [LARGE SCALE GENOMIC DNA]</scope>
    <source>
        <strain evidence="4">JCM 15309</strain>
    </source>
</reference>
<name>A0ABP5CUE2_9ACTN</name>
<dbReference type="RefSeq" id="WP_344046424.1">
    <property type="nucleotide sequence ID" value="NZ_BAAAPB010000003.1"/>
</dbReference>
<dbReference type="Proteomes" id="UP001500571">
    <property type="component" value="Unassembled WGS sequence"/>
</dbReference>
<protein>
    <submittedName>
        <fullName evidence="3">Uncharacterized protein</fullName>
    </submittedName>
</protein>
<evidence type="ECO:0000256" key="2">
    <source>
        <dbReference type="SAM" id="Phobius"/>
    </source>
</evidence>
<feature type="region of interest" description="Disordered" evidence="1">
    <location>
        <begin position="1"/>
        <end position="20"/>
    </location>
</feature>
<feature type="compositionally biased region" description="Polar residues" evidence="1">
    <location>
        <begin position="1"/>
        <end position="10"/>
    </location>
</feature>
<keyword evidence="2" id="KW-0472">Membrane</keyword>
<evidence type="ECO:0000313" key="3">
    <source>
        <dbReference type="EMBL" id="GAA1968839.1"/>
    </source>
</evidence>